<feature type="transmembrane region" description="Helical" evidence="1">
    <location>
        <begin position="21"/>
        <end position="45"/>
    </location>
</feature>
<evidence type="ECO:0000313" key="3">
    <source>
        <dbReference type="Proteomes" id="UP000606720"/>
    </source>
</evidence>
<keyword evidence="1" id="KW-0812">Transmembrane</keyword>
<keyword evidence="1" id="KW-1133">Transmembrane helix</keyword>
<dbReference type="RefSeq" id="WP_186867525.1">
    <property type="nucleotide sequence ID" value="NZ_JACOPH010000012.1"/>
</dbReference>
<dbReference type="AlphaFoldDB" id="A0A923LS95"/>
<dbReference type="Proteomes" id="UP000606720">
    <property type="component" value="Unassembled WGS sequence"/>
</dbReference>
<comment type="caution">
    <text evidence="2">The sequence shown here is derived from an EMBL/GenBank/DDBJ whole genome shotgun (WGS) entry which is preliminary data.</text>
</comment>
<keyword evidence="3" id="KW-1185">Reference proteome</keyword>
<name>A0A923LS95_9FIRM</name>
<protein>
    <submittedName>
        <fullName evidence="2">Uncharacterized protein</fullName>
    </submittedName>
</protein>
<evidence type="ECO:0000256" key="1">
    <source>
        <dbReference type="SAM" id="Phobius"/>
    </source>
</evidence>
<evidence type="ECO:0000313" key="2">
    <source>
        <dbReference type="EMBL" id="MBC5714958.1"/>
    </source>
</evidence>
<accession>A0A923LS95</accession>
<sequence length="84" mass="9484">MRELWKFVNKRIEADTTKQKIFLILNTVIWSTATFLAGILIGLFFKLLGRNVLLGALLTACYAGVFVGFMGGCIFLMRNTTVHR</sequence>
<dbReference type="EMBL" id="JACOPH010000012">
    <property type="protein sequence ID" value="MBC5714958.1"/>
    <property type="molecule type" value="Genomic_DNA"/>
</dbReference>
<proteinExistence type="predicted"/>
<gene>
    <name evidence="2" type="ORF">H8S17_12240</name>
</gene>
<reference evidence="2" key="1">
    <citation type="submission" date="2020-08" db="EMBL/GenBank/DDBJ databases">
        <title>Genome public.</title>
        <authorList>
            <person name="Liu C."/>
            <person name="Sun Q."/>
        </authorList>
    </citation>
    <scope>NUCLEOTIDE SEQUENCE</scope>
    <source>
        <strain evidence="2">BX1005</strain>
    </source>
</reference>
<organism evidence="2 3">
    <name type="scientific">Roseburia zhanii</name>
    <dbReference type="NCBI Taxonomy" id="2763064"/>
    <lineage>
        <taxon>Bacteria</taxon>
        <taxon>Bacillati</taxon>
        <taxon>Bacillota</taxon>
        <taxon>Clostridia</taxon>
        <taxon>Lachnospirales</taxon>
        <taxon>Lachnospiraceae</taxon>
        <taxon>Roseburia</taxon>
    </lineage>
</organism>
<feature type="transmembrane region" description="Helical" evidence="1">
    <location>
        <begin position="51"/>
        <end position="77"/>
    </location>
</feature>
<keyword evidence="1" id="KW-0472">Membrane</keyword>